<dbReference type="UniPathway" id="UPA00917"/>
<dbReference type="Pfam" id="PF09712">
    <property type="entry name" value="PHA_synth_III_E"/>
    <property type="match status" value="1"/>
</dbReference>
<dbReference type="InterPro" id="IPR010123">
    <property type="entry name" value="PHA_synth_III_E"/>
</dbReference>
<protein>
    <recommendedName>
        <fullName evidence="2">Poly(3-hydroxyalkanoate) polymerase subunit PhaE</fullName>
    </recommendedName>
</protein>
<gene>
    <name evidence="5" type="ORF">DI564_13595</name>
</gene>
<dbReference type="EMBL" id="QFPO01000014">
    <property type="protein sequence ID" value="PZQ11999.1"/>
    <property type="molecule type" value="Genomic_DNA"/>
</dbReference>
<organism evidence="5 6">
    <name type="scientific">Rhodanobacter denitrificans</name>
    <dbReference type="NCBI Taxonomy" id="666685"/>
    <lineage>
        <taxon>Bacteria</taxon>
        <taxon>Pseudomonadati</taxon>
        <taxon>Pseudomonadota</taxon>
        <taxon>Gammaproteobacteria</taxon>
        <taxon>Lysobacterales</taxon>
        <taxon>Rhodanobacteraceae</taxon>
        <taxon>Rhodanobacter</taxon>
    </lineage>
</organism>
<dbReference type="Proteomes" id="UP000249046">
    <property type="component" value="Unassembled WGS sequence"/>
</dbReference>
<evidence type="ECO:0000256" key="1">
    <source>
        <dbReference type="ARBA" id="ARBA00004683"/>
    </source>
</evidence>
<sequence length="394" mass="42078">MVDRSAGPAGSREWETLSRQYWDAVQQWQQAAASAAPGGAQPWQQGLTLWSQLFGDAGAQGALGERLLGAVKAYLEQTQTLLAAGGAGPEAIAAQLGRIMHAGFDATGGTLGQDGIAEVLRKFGADGARGFEQIAAGLAPVFGGLGNEARAAFDRPAFGFLRERQEHQQRVAQALIDYQTQTRRYDALMMRAGLLGATRFQDKLAERAASERPVESLRALYDLWVDAAEDGYAEVAASMEFREAYGALVNAQMRLRSLLREDVERISVDLGIPTRSEVDSIGRRLQELRRELRGAAGADGRGLAAEVEALRAEIAALKAGGTAASPARAKAVETERPAPAPRVRAAKKTVAPKPRRPAKKAAGGFEARVAQFARTAQAPAPSARKAARPTDKKR</sequence>
<evidence type="ECO:0000256" key="3">
    <source>
        <dbReference type="ARBA" id="ARBA00022752"/>
    </source>
</evidence>
<comment type="pathway">
    <text evidence="1">Biopolymer metabolism; poly-(R)-3-hydroxybutanoate biosynthesis.</text>
</comment>
<comment type="caution">
    <text evidence="5">The sequence shown here is derived from an EMBL/GenBank/DDBJ whole genome shotgun (WGS) entry which is preliminary data.</text>
</comment>
<reference evidence="5 6" key="1">
    <citation type="submission" date="2017-08" db="EMBL/GenBank/DDBJ databases">
        <title>Infants hospitalized years apart are colonized by the same room-sourced microbial strains.</title>
        <authorList>
            <person name="Brooks B."/>
            <person name="Olm M.R."/>
            <person name="Firek B.A."/>
            <person name="Baker R."/>
            <person name="Thomas B.C."/>
            <person name="Morowitz M.J."/>
            <person name="Banfield J.F."/>
        </authorList>
    </citation>
    <scope>NUCLEOTIDE SEQUENCE [LARGE SCALE GENOMIC DNA]</scope>
    <source>
        <strain evidence="5">S2_005_003_R2_42</strain>
    </source>
</reference>
<proteinExistence type="predicted"/>
<name>A0A2W5K7P5_9GAMM</name>
<dbReference type="GO" id="GO:0042619">
    <property type="term" value="P:poly-hydroxybutyrate biosynthetic process"/>
    <property type="evidence" value="ECO:0007669"/>
    <property type="project" value="UniProtKB-KW"/>
</dbReference>
<evidence type="ECO:0000256" key="2">
    <source>
        <dbReference type="ARBA" id="ARBA00019066"/>
    </source>
</evidence>
<evidence type="ECO:0000313" key="5">
    <source>
        <dbReference type="EMBL" id="PZQ11999.1"/>
    </source>
</evidence>
<feature type="region of interest" description="Disordered" evidence="4">
    <location>
        <begin position="323"/>
        <end position="394"/>
    </location>
</feature>
<evidence type="ECO:0000313" key="6">
    <source>
        <dbReference type="Proteomes" id="UP000249046"/>
    </source>
</evidence>
<feature type="compositionally biased region" description="Basic residues" evidence="4">
    <location>
        <begin position="385"/>
        <end position="394"/>
    </location>
</feature>
<evidence type="ECO:0000256" key="4">
    <source>
        <dbReference type="SAM" id="MobiDB-lite"/>
    </source>
</evidence>
<accession>A0A2W5K7P5</accession>
<dbReference type="AlphaFoldDB" id="A0A2W5K7P5"/>
<keyword evidence="3" id="KW-0583">PHB biosynthesis</keyword>